<feature type="compositionally biased region" description="Basic and acidic residues" evidence="1">
    <location>
        <begin position="633"/>
        <end position="678"/>
    </location>
</feature>
<reference evidence="2 3" key="1">
    <citation type="submission" date="2024-01" db="EMBL/GenBank/DDBJ databases">
        <title>Complete genome of Cladobotryum mycophilum ATHUM6906.</title>
        <authorList>
            <person name="Christinaki A.C."/>
            <person name="Myridakis A.I."/>
            <person name="Kouvelis V.N."/>
        </authorList>
    </citation>
    <scope>NUCLEOTIDE SEQUENCE [LARGE SCALE GENOMIC DNA]</scope>
    <source>
        <strain evidence="2 3">ATHUM6906</strain>
    </source>
</reference>
<feature type="compositionally biased region" description="Basic and acidic residues" evidence="1">
    <location>
        <begin position="750"/>
        <end position="770"/>
    </location>
</feature>
<feature type="compositionally biased region" description="Basic and acidic residues" evidence="1">
    <location>
        <begin position="564"/>
        <end position="587"/>
    </location>
</feature>
<dbReference type="InterPro" id="IPR027796">
    <property type="entry name" value="OTT_1508_deam-like"/>
</dbReference>
<feature type="compositionally biased region" description="Basic and acidic residues" evidence="1">
    <location>
        <begin position="1006"/>
        <end position="1031"/>
    </location>
</feature>
<sequence length="1272" mass="142689">MSDNDGLDGLQIRCAENIAFMTFLGDVPAIPERTRWGTEHDVGSGRVMTREIEKDLVGTLAFLSSIEDDPDKITAVCVQERSHGMCVVVAANDRTACDTPYLQRVKDGFDEIFDVLRMVSSTHRNDVEQQVFGSIVKLCRGRILARTIINDDGAKLLIQTFLAEVLEGIDFVKSMPNKKEYKKIATELSQSMDRYDGWTRTGQESYPDAARDIGLEEIIDGFYRLYSIQNLLDILSTHPMAKRLCKLMFNAVGKMAQYRSSATRLVTLARGCPVARRASTVIVTLEPSAFERPLYKQPDDPFHLTKTLDTISASNSTKFNLRELSNRMDRDIHTANATFEASVQNIMDRSKIHAEVQLVSYLDAHPAHTPPRFIASSKDACYLCNAFTSSRGRYVLTRTHGKIYPGWRLPATIAADVQQDFNIRLEQMIGQRAGKIMQGEVQQFESPWESTLFSAAASIKSALSLLRSGHDDTRGLGSHDGISSEDVMLFKEVEGVEDVEDVEELKHTEEVHEPRMLREASEVSQLSRARGTGEVSKFNKLREATSVSQLSKARGTSEVSRFSRAREASETRQRRQRRESRESRVPREANPPEDLRDLGEVNEPRLLREASEVSQLSKGRGASEVSRAGRFSRAREASEVRQPRQRRESRESREIKAPDDVKAIEEPRGLGEVKEVSEVSRASRAREAGEVGRRRESRESRAPREVKALEDVKQIEEPKRPKMLEEASEVNQFSRARGTSKVSRAGEASEVGRRRESRDSRESRELRAPEAVKQIEGPKGPGEIIKASDIGQLNRARGTSETSRFSKASEASEVSEVSQPRLIEAPKGFQDLKDLKDIKEPRGGKEASEASEVSEISEISRPSRPSRAGRAREVSEVRESREPPRQPREFTAPEDVREVSEVSRPSGAGRAREVSGVRESREPPRQPREFTAPEDVREVSEISKFSRVSEGRGANGVRELREVNDPRDRKEDEEVRGPQEPRGVKEVRGASKVSSVSPVSSASEAEDPKNMRGVKNVKEAKEPGEAKELNRVSRPRGASEVNRASKLSEVSQAIAERVVNEARKPRESGQPREVRDLKQPQEARGVGEVGQAKSPKAAIQVKRVEETRDIVDVKDLNDGKDTQPQNIIKKLKSQPLHEMFNRAKPNVASNMKLKRMPQASRRAPPPSNDKDRVPWQHVSRGETKCGFRSKMLRVMVEYTSASEPGPLYFKIRRDTESTEGKGRGLVYDVGPDAALLQEIPWSKESRFVRIRLGNEIFLIELDSIKSDMKVLE</sequence>
<feature type="compositionally biased region" description="Basic and acidic residues" evidence="1">
    <location>
        <begin position="1058"/>
        <end position="1081"/>
    </location>
</feature>
<name>A0ABR0SE20_9HYPO</name>
<accession>A0ABR0SE20</accession>
<feature type="compositionally biased region" description="Low complexity" evidence="1">
    <location>
        <begin position="990"/>
        <end position="1003"/>
    </location>
</feature>
<comment type="caution">
    <text evidence="2">The sequence shown here is derived from an EMBL/GenBank/DDBJ whole genome shotgun (WGS) entry which is preliminary data.</text>
</comment>
<feature type="compositionally biased region" description="Basic and acidic residues" evidence="1">
    <location>
        <begin position="830"/>
        <end position="848"/>
    </location>
</feature>
<keyword evidence="3" id="KW-1185">Reference proteome</keyword>
<dbReference type="EMBL" id="JAVFKD010000014">
    <property type="protein sequence ID" value="KAK5990418.1"/>
    <property type="molecule type" value="Genomic_DNA"/>
</dbReference>
<organism evidence="2 3">
    <name type="scientific">Cladobotryum mycophilum</name>
    <dbReference type="NCBI Taxonomy" id="491253"/>
    <lineage>
        <taxon>Eukaryota</taxon>
        <taxon>Fungi</taxon>
        <taxon>Dikarya</taxon>
        <taxon>Ascomycota</taxon>
        <taxon>Pezizomycotina</taxon>
        <taxon>Sordariomycetes</taxon>
        <taxon>Hypocreomycetidae</taxon>
        <taxon>Hypocreales</taxon>
        <taxon>Hypocreaceae</taxon>
        <taxon>Cladobotryum</taxon>
    </lineage>
</organism>
<gene>
    <name evidence="2" type="ORF">PT974_08686</name>
</gene>
<feature type="compositionally biased region" description="Low complexity" evidence="1">
    <location>
        <begin position="808"/>
        <end position="818"/>
    </location>
</feature>
<evidence type="ECO:0000256" key="1">
    <source>
        <dbReference type="SAM" id="MobiDB-lite"/>
    </source>
</evidence>
<feature type="region of interest" description="Disordered" evidence="1">
    <location>
        <begin position="1115"/>
        <end position="1174"/>
    </location>
</feature>
<feature type="compositionally biased region" description="Basic and acidic residues" evidence="1">
    <location>
        <begin position="910"/>
        <end position="928"/>
    </location>
</feature>
<feature type="compositionally biased region" description="Polar residues" evidence="1">
    <location>
        <begin position="797"/>
        <end position="806"/>
    </location>
</feature>
<feature type="region of interest" description="Disordered" evidence="1">
    <location>
        <begin position="506"/>
        <end position="533"/>
    </location>
</feature>
<dbReference type="Pfam" id="PF14441">
    <property type="entry name" value="OTT_1508_deam"/>
    <property type="match status" value="1"/>
</dbReference>
<feature type="compositionally biased region" description="Low complexity" evidence="1">
    <location>
        <begin position="850"/>
        <end position="868"/>
    </location>
</feature>
<protein>
    <submittedName>
        <fullName evidence="2">Uncharacterized protein</fullName>
    </submittedName>
</protein>
<feature type="compositionally biased region" description="Basic and acidic residues" evidence="1">
    <location>
        <begin position="958"/>
        <end position="989"/>
    </location>
</feature>
<evidence type="ECO:0000313" key="3">
    <source>
        <dbReference type="Proteomes" id="UP001338125"/>
    </source>
</evidence>
<dbReference type="Proteomes" id="UP001338125">
    <property type="component" value="Unassembled WGS sequence"/>
</dbReference>
<feature type="compositionally biased region" description="Basic and acidic residues" evidence="1">
    <location>
        <begin position="506"/>
        <end position="521"/>
    </location>
</feature>
<feature type="compositionally biased region" description="Basic and acidic residues" evidence="1">
    <location>
        <begin position="684"/>
        <end position="725"/>
    </location>
</feature>
<feature type="region of interest" description="Disordered" evidence="1">
    <location>
        <begin position="545"/>
        <end position="1100"/>
    </location>
</feature>
<feature type="compositionally biased region" description="Basic and acidic residues" evidence="1">
    <location>
        <begin position="870"/>
        <end position="888"/>
    </location>
</feature>
<feature type="compositionally biased region" description="Basic and acidic residues" evidence="1">
    <location>
        <begin position="593"/>
        <end position="611"/>
    </location>
</feature>
<proteinExistence type="predicted"/>
<evidence type="ECO:0000313" key="2">
    <source>
        <dbReference type="EMBL" id="KAK5990418.1"/>
    </source>
</evidence>